<sequence length="365" mass="38983">MVHGAVWVWGSVLRRAVRRGAQCMWRCSIWGAVVCEQAVGRREISGQLGGKSHVPLHCFRLPVTPARPGTSCCCSGLFLSQIMRAKKPPGVPAPRPGEQFSHVSPVPVCKSINNVPTCVPDAPSPSLPPPSGRMVTATLTRSLLAPCGIPCPQLSSAAVPGPLWGAPLRRVSGLPADPPEPVPCPQQVCAIPGQGHVHWDLCPGSPGAHSQASGAEPGGERRLLSGLLMREVTSPPLHRRASGWAQRKALHWETKRRKKGAKQNPAPSRREQPQGARGPLHKEPRTASTRVAAHREELMSAGRKEKSRMAEESSSGSSSSPSPGDTLPWNLAKHQRTKRTKSSSGSGTVLDPAERAVIRIAAPWL</sequence>
<protein>
    <submittedName>
        <fullName evidence="2">Uncharacterized protein</fullName>
    </submittedName>
</protein>
<dbReference type="AlphaFoldDB" id="A0A9D4B202"/>
<dbReference type="EMBL" id="JAHDVG010000474">
    <property type="protein sequence ID" value="KAH1177361.1"/>
    <property type="molecule type" value="Genomic_DNA"/>
</dbReference>
<dbReference type="Proteomes" id="UP000827986">
    <property type="component" value="Unassembled WGS sequence"/>
</dbReference>
<proteinExistence type="predicted"/>
<evidence type="ECO:0000313" key="3">
    <source>
        <dbReference type="Proteomes" id="UP000827986"/>
    </source>
</evidence>
<gene>
    <name evidence="2" type="ORF">KIL84_011063</name>
</gene>
<feature type="region of interest" description="Disordered" evidence="1">
    <location>
        <begin position="238"/>
        <end position="351"/>
    </location>
</feature>
<keyword evidence="3" id="KW-1185">Reference proteome</keyword>
<evidence type="ECO:0000313" key="2">
    <source>
        <dbReference type="EMBL" id="KAH1177361.1"/>
    </source>
</evidence>
<accession>A0A9D4B202</accession>
<feature type="compositionally biased region" description="Basic and acidic residues" evidence="1">
    <location>
        <begin position="293"/>
        <end position="311"/>
    </location>
</feature>
<name>A0A9D4B202_9SAUR</name>
<comment type="caution">
    <text evidence="2">The sequence shown here is derived from an EMBL/GenBank/DDBJ whole genome shotgun (WGS) entry which is preliminary data.</text>
</comment>
<organism evidence="2 3">
    <name type="scientific">Mauremys mutica</name>
    <name type="common">yellowpond turtle</name>
    <dbReference type="NCBI Taxonomy" id="74926"/>
    <lineage>
        <taxon>Eukaryota</taxon>
        <taxon>Metazoa</taxon>
        <taxon>Chordata</taxon>
        <taxon>Craniata</taxon>
        <taxon>Vertebrata</taxon>
        <taxon>Euteleostomi</taxon>
        <taxon>Archelosauria</taxon>
        <taxon>Testudinata</taxon>
        <taxon>Testudines</taxon>
        <taxon>Cryptodira</taxon>
        <taxon>Durocryptodira</taxon>
        <taxon>Testudinoidea</taxon>
        <taxon>Geoemydidae</taxon>
        <taxon>Geoemydinae</taxon>
        <taxon>Mauremys</taxon>
    </lineage>
</organism>
<reference evidence="2" key="1">
    <citation type="submission" date="2021-09" db="EMBL/GenBank/DDBJ databases">
        <title>The genome of Mauremys mutica provides insights into the evolution of semi-aquatic lifestyle.</title>
        <authorList>
            <person name="Gong S."/>
            <person name="Gao Y."/>
        </authorList>
    </citation>
    <scope>NUCLEOTIDE SEQUENCE</scope>
    <source>
        <strain evidence="2">MM-2020</strain>
        <tissue evidence="2">Muscle</tissue>
    </source>
</reference>
<feature type="compositionally biased region" description="Low complexity" evidence="1">
    <location>
        <begin position="313"/>
        <end position="324"/>
    </location>
</feature>
<evidence type="ECO:0000256" key="1">
    <source>
        <dbReference type="SAM" id="MobiDB-lite"/>
    </source>
</evidence>